<evidence type="ECO:0000256" key="2">
    <source>
        <dbReference type="ARBA" id="ARBA00022679"/>
    </source>
</evidence>
<accession>A0A6N7EYY5</accession>
<evidence type="ECO:0000256" key="1">
    <source>
        <dbReference type="ARBA" id="ARBA00022503"/>
    </source>
</evidence>
<dbReference type="InterPro" id="IPR007041">
    <property type="entry name" value="Arg_succinylTrfase_AstA/AruG"/>
</dbReference>
<dbReference type="Gene3D" id="2.40.40.20">
    <property type="match status" value="1"/>
</dbReference>
<dbReference type="InterPro" id="IPR016181">
    <property type="entry name" value="Acyl_CoA_acyltransferase"/>
</dbReference>
<name>A0A6N7EYY5_9GAMM</name>
<keyword evidence="2" id="KW-0808">Transferase</keyword>
<dbReference type="GO" id="GO:0006527">
    <property type="term" value="P:L-arginine catabolic process"/>
    <property type="evidence" value="ECO:0007669"/>
    <property type="project" value="InterPro"/>
</dbReference>
<evidence type="ECO:0000313" key="5">
    <source>
        <dbReference type="Proteomes" id="UP000471298"/>
    </source>
</evidence>
<dbReference type="RefSeq" id="WP_152810764.1">
    <property type="nucleotide sequence ID" value="NZ_WHNW01000011.1"/>
</dbReference>
<dbReference type="Pfam" id="PF04958">
    <property type="entry name" value="AstA"/>
    <property type="match status" value="1"/>
</dbReference>
<dbReference type="InParanoid" id="A0A6N7EYY5"/>
<proteinExistence type="predicted"/>
<reference evidence="4 5" key="1">
    <citation type="submission" date="2019-10" db="EMBL/GenBank/DDBJ databases">
        <title>Cardiobacteriales fam. a chemoheterotrophic member of the order Cardiobacteriales, and proposal of Cardiobacteriales fam. nov.</title>
        <authorList>
            <person name="Wang C."/>
        </authorList>
    </citation>
    <scope>NUCLEOTIDE SEQUENCE [LARGE SCALE GENOMIC DNA]</scope>
    <source>
        <strain evidence="4 5">ML27</strain>
    </source>
</reference>
<sequence length="348" mass="38954">MLFLRPVELEDLDALLEMSIEVGSGMTSMPNDEGTWLSRVTNSKDTFAGLIDANKSEGVYFLVAEDSDTQTVVGTTAIYVGIGTRTPFYSYKSTLIVQYSDVLKKTIENRVLHLVNDFTRAAELGSLFLRKPYRHSGYGQFMSRSRYLMLADFPDQFDESVMAELRGWQNAEGHSPFWQALGKKFFDLPFENADYISATKGTQFIQELMPKYPVYVDLLPEEAQACIGKPHDISAKAIHMLEKEGFYYDGYVDLFDGGPTVHCRKSLIRSVRETTVKTVSILTATSAKTELHDPNQRYMISNRNIAHYRITIAPANVLDNTLEITAECAAVLGVTAGDSVSLIAMEEK</sequence>
<dbReference type="AlphaFoldDB" id="A0A6N7EYY5"/>
<protein>
    <recommendedName>
        <fullName evidence="6">Arginine N-succinyltransferase</fullName>
    </recommendedName>
</protein>
<evidence type="ECO:0008006" key="6">
    <source>
        <dbReference type="Google" id="ProtNLM"/>
    </source>
</evidence>
<organism evidence="4 5">
    <name type="scientific">Ostreibacterium oceani</name>
    <dbReference type="NCBI Taxonomy" id="2654998"/>
    <lineage>
        <taxon>Bacteria</taxon>
        <taxon>Pseudomonadati</taxon>
        <taxon>Pseudomonadota</taxon>
        <taxon>Gammaproteobacteria</taxon>
        <taxon>Cardiobacteriales</taxon>
        <taxon>Ostreibacteriaceae</taxon>
        <taxon>Ostreibacterium</taxon>
    </lineage>
</organism>
<evidence type="ECO:0000313" key="4">
    <source>
        <dbReference type="EMBL" id="MPV86770.1"/>
    </source>
</evidence>
<gene>
    <name evidence="4" type="ORF">GCU85_08535</name>
</gene>
<dbReference type="EMBL" id="WHNW01000011">
    <property type="protein sequence ID" value="MPV86770.1"/>
    <property type="molecule type" value="Genomic_DNA"/>
</dbReference>
<evidence type="ECO:0000256" key="3">
    <source>
        <dbReference type="ARBA" id="ARBA00023315"/>
    </source>
</evidence>
<keyword evidence="3" id="KW-0012">Acyltransferase</keyword>
<dbReference type="FunCoup" id="A0A6N7EYY5">
    <property type="interactions" value="22"/>
</dbReference>
<dbReference type="SUPFAM" id="SSF55729">
    <property type="entry name" value="Acyl-CoA N-acyltransferases (Nat)"/>
    <property type="match status" value="1"/>
</dbReference>
<keyword evidence="5" id="KW-1185">Reference proteome</keyword>
<comment type="caution">
    <text evidence="4">The sequence shown here is derived from an EMBL/GenBank/DDBJ whole genome shotgun (WGS) entry which is preliminary data.</text>
</comment>
<dbReference type="PANTHER" id="PTHR30420">
    <property type="entry name" value="N-SUCCINYLARGININE DIHYDROLASE"/>
    <property type="match status" value="1"/>
</dbReference>
<dbReference type="Proteomes" id="UP000471298">
    <property type="component" value="Unassembled WGS sequence"/>
</dbReference>
<dbReference type="NCBIfam" id="TIGR03243">
    <property type="entry name" value="arg_catab_AOST"/>
    <property type="match status" value="1"/>
</dbReference>
<dbReference type="GO" id="GO:0008791">
    <property type="term" value="F:arginine N-succinyltransferase activity"/>
    <property type="evidence" value="ECO:0007669"/>
    <property type="project" value="InterPro"/>
</dbReference>
<keyword evidence="1" id="KW-0056">Arginine metabolism</keyword>
<dbReference type="Gene3D" id="3.40.630.30">
    <property type="match status" value="1"/>
</dbReference>
<dbReference type="PANTHER" id="PTHR30420:SF1">
    <property type="entry name" value="ARGININE N-SUCCINYLTRANSFERASE"/>
    <property type="match status" value="1"/>
</dbReference>